<feature type="domain" description="FAD/NAD(P)-binding" evidence="4">
    <location>
        <begin position="7"/>
        <end position="283"/>
    </location>
</feature>
<evidence type="ECO:0000256" key="1">
    <source>
        <dbReference type="ARBA" id="ARBA00009333"/>
    </source>
</evidence>
<gene>
    <name evidence="5" type="ORF">H634G_04033</name>
</gene>
<dbReference type="InterPro" id="IPR023753">
    <property type="entry name" value="FAD/NAD-binding_dom"/>
</dbReference>
<protein>
    <recommendedName>
        <fullName evidence="4">FAD/NAD(P)-binding domain-containing protein</fullName>
    </recommendedName>
</protein>
<dbReference type="SUPFAM" id="SSF51905">
    <property type="entry name" value="FAD/NAD(P)-binding domain"/>
    <property type="match status" value="1"/>
</dbReference>
<comment type="similarity">
    <text evidence="1">Belongs to the class-II pyridine nucleotide-disulfide oxidoreductase family.</text>
</comment>
<organism evidence="5 6">
    <name type="scientific">Metarhizium anisopliae BRIP 53293</name>
    <dbReference type="NCBI Taxonomy" id="1291518"/>
    <lineage>
        <taxon>Eukaryota</taxon>
        <taxon>Fungi</taxon>
        <taxon>Dikarya</taxon>
        <taxon>Ascomycota</taxon>
        <taxon>Pezizomycotina</taxon>
        <taxon>Sordariomycetes</taxon>
        <taxon>Hypocreomycetidae</taxon>
        <taxon>Hypocreales</taxon>
        <taxon>Clavicipitaceae</taxon>
        <taxon>Metarhizium</taxon>
    </lineage>
</organism>
<dbReference type="InterPro" id="IPR050097">
    <property type="entry name" value="Ferredoxin-NADP_redctase_2"/>
</dbReference>
<reference evidence="6" key="1">
    <citation type="journal article" date="2014" name="BMC Genomics">
        <title>The genome sequence of the biocontrol fungus Metarhizium anisopliae and comparative genomics of Metarhizium species.</title>
        <authorList>
            <person name="Pattemore J.A."/>
            <person name="Hane J.K."/>
            <person name="Williams A.H."/>
            <person name="Wilson B.A."/>
            <person name="Stodart B.J."/>
            <person name="Ash G.J."/>
        </authorList>
    </citation>
    <scope>NUCLEOTIDE SEQUENCE [LARGE SCALE GENOMIC DNA]</scope>
    <source>
        <strain evidence="6">BRIP 53293</strain>
    </source>
</reference>
<dbReference type="AlphaFoldDB" id="A0A0D9P0K7"/>
<dbReference type="GO" id="GO:0016491">
    <property type="term" value="F:oxidoreductase activity"/>
    <property type="evidence" value="ECO:0007669"/>
    <property type="project" value="UniProtKB-KW"/>
</dbReference>
<keyword evidence="3" id="KW-0560">Oxidoreductase</keyword>
<dbReference type="Gene3D" id="3.50.50.60">
    <property type="entry name" value="FAD/NAD(P)-binding domain"/>
    <property type="match status" value="2"/>
</dbReference>
<dbReference type="PANTHER" id="PTHR48105">
    <property type="entry name" value="THIOREDOXIN REDUCTASE 1-RELATED-RELATED"/>
    <property type="match status" value="1"/>
</dbReference>
<evidence type="ECO:0000313" key="6">
    <source>
        <dbReference type="Proteomes" id="UP000054544"/>
    </source>
</evidence>
<evidence type="ECO:0000313" key="5">
    <source>
        <dbReference type="EMBL" id="KJK79794.1"/>
    </source>
</evidence>
<dbReference type="PRINTS" id="PR00368">
    <property type="entry name" value="FADPNR"/>
</dbReference>
<keyword evidence="2" id="KW-0285">Flavoprotein</keyword>
<sequence length="310" mass="33334">MASAASDVLIVGGGPAGLAAALGLCRAQYTATVFDSGVYRNRLARHMHTVPTWDHKSPEEYRKSAREEMLRRYTTVDFVNTTIQSVRKTDNNAFVATDAQGNEWTGKRLLLATGVTDVLPDIPGYDDCWAKGIFHCLFCHGYEERGAENIGVLAVDDLAVPPMANHLARNAQQFGRNVIVYTNGNEDVANAIKPLVAPKNMTVDSRKIRKLTKMPEGPDVVVELEDGEKKQHGFLVHKPKNVPNVAFAKDLGLELTPSGAEVKTSQPFYATNIKGVYAAGDCGSPLKAVPPGITSGGMASAGIVADLQAD</sequence>
<dbReference type="PRINTS" id="PR00469">
    <property type="entry name" value="PNDRDTASEII"/>
</dbReference>
<dbReference type="Pfam" id="PF07992">
    <property type="entry name" value="Pyr_redox_2"/>
    <property type="match status" value="1"/>
</dbReference>
<evidence type="ECO:0000259" key="4">
    <source>
        <dbReference type="Pfam" id="PF07992"/>
    </source>
</evidence>
<evidence type="ECO:0000256" key="3">
    <source>
        <dbReference type="ARBA" id="ARBA00023002"/>
    </source>
</evidence>
<name>A0A0D9P0K7_METAN</name>
<dbReference type="InterPro" id="IPR036188">
    <property type="entry name" value="FAD/NAD-bd_sf"/>
</dbReference>
<evidence type="ECO:0000256" key="2">
    <source>
        <dbReference type="ARBA" id="ARBA00022630"/>
    </source>
</evidence>
<proteinExistence type="inferred from homology"/>
<dbReference type="EMBL" id="KE384729">
    <property type="protein sequence ID" value="KJK79794.1"/>
    <property type="molecule type" value="Genomic_DNA"/>
</dbReference>
<dbReference type="GO" id="GO:0097237">
    <property type="term" value="P:cellular response to toxic substance"/>
    <property type="evidence" value="ECO:0007669"/>
    <property type="project" value="UniProtKB-ARBA"/>
</dbReference>
<dbReference type="Proteomes" id="UP000054544">
    <property type="component" value="Unassembled WGS sequence"/>
</dbReference>
<keyword evidence="6" id="KW-1185">Reference proteome</keyword>
<dbReference type="STRING" id="1291518.A0A0D9P0K7"/>
<accession>A0A0D9P0K7</accession>